<dbReference type="PATRIC" id="fig|665004.4.peg.474"/>
<name>A0A147KIX2_THECS</name>
<evidence type="ECO:0008006" key="4">
    <source>
        <dbReference type="Google" id="ProtNLM"/>
    </source>
</evidence>
<organism evidence="2 3">
    <name type="scientific">Thermobifida cellulosilytica TB100</name>
    <dbReference type="NCBI Taxonomy" id="665004"/>
    <lineage>
        <taxon>Bacteria</taxon>
        <taxon>Bacillati</taxon>
        <taxon>Actinomycetota</taxon>
        <taxon>Actinomycetes</taxon>
        <taxon>Streptosporangiales</taxon>
        <taxon>Nocardiopsidaceae</taxon>
        <taxon>Thermobifida</taxon>
    </lineage>
</organism>
<comment type="caution">
    <text evidence="2">The sequence shown here is derived from an EMBL/GenBank/DDBJ whole genome shotgun (WGS) entry which is preliminary data.</text>
</comment>
<accession>A0A147KIX2</accession>
<feature type="region of interest" description="Disordered" evidence="1">
    <location>
        <begin position="61"/>
        <end position="84"/>
    </location>
</feature>
<dbReference type="OrthoDB" id="3828153at2"/>
<gene>
    <name evidence="2" type="ORF">AC529_08230</name>
</gene>
<dbReference type="Proteomes" id="UP000074382">
    <property type="component" value="Unassembled WGS sequence"/>
</dbReference>
<sequence>MALFRRRRSADSESAVAIDDFWSSWGDLRAALAESVDSETPVPAEVAQQLDERVRRIHPSLGWEVSRAPEPGPAEPGSPFESLDSPEALLASLEDEPASARAPYALTLRAGADDEARVLAERWYRAAPEDADWAFFPARPADHARLSRTVSWNDHELDLAHTSVSLRVDHASGRIEAGVYHPDFMFLPEETQQEVAEHVVLLAVGEDDRVRWVSSVKPLVEKPLDPLPPTTIPSVVRQLSGMGGGGGWVTLQGRIPLRGALQLSARYPLHRRDYPALTLYTQVMVSYTEADEDRLPTGSSASALEAYVLGLREMLGANGALFAVQTVGGQRVFHFYLDPESGILPEFEKAARGWSEGRVFVTSTLDPEWRTIDQILKPIRKQLGR</sequence>
<protein>
    <recommendedName>
        <fullName evidence="4">DUF695 domain-containing protein</fullName>
    </recommendedName>
</protein>
<dbReference type="AlphaFoldDB" id="A0A147KIX2"/>
<dbReference type="EMBL" id="LGEM01000035">
    <property type="protein sequence ID" value="KUP97213.1"/>
    <property type="molecule type" value="Genomic_DNA"/>
</dbReference>
<reference evidence="3" key="1">
    <citation type="journal article" date="2017" name="Acta Aliment.">
        <title>Plant polysaccharide degrading enzyme system of Thermpbifida cellulosilytica TB100 revealed by de novo genome project data.</title>
        <authorList>
            <person name="Toth A."/>
            <person name="Baka E."/>
            <person name="Luzics S."/>
            <person name="Bata-Vidacs I."/>
            <person name="Nagy I."/>
            <person name="Balint B."/>
            <person name="Herceg R."/>
            <person name="Olasz F."/>
            <person name="Wilk T."/>
            <person name="Nagy T."/>
            <person name="Kriszt B."/>
            <person name="Nagy I."/>
            <person name="Kukolya J."/>
        </authorList>
    </citation>
    <scope>NUCLEOTIDE SEQUENCE [LARGE SCALE GENOMIC DNA]</scope>
    <source>
        <strain evidence="3">TB100</strain>
    </source>
</reference>
<evidence type="ECO:0000313" key="2">
    <source>
        <dbReference type="EMBL" id="KUP97213.1"/>
    </source>
</evidence>
<evidence type="ECO:0000256" key="1">
    <source>
        <dbReference type="SAM" id="MobiDB-lite"/>
    </source>
</evidence>
<dbReference type="RefSeq" id="WP_068753238.1">
    <property type="nucleotide sequence ID" value="NZ_KQ950180.1"/>
</dbReference>
<keyword evidence="3" id="KW-1185">Reference proteome</keyword>
<dbReference type="STRING" id="665004.AC529_08230"/>
<proteinExistence type="predicted"/>
<evidence type="ECO:0000313" key="3">
    <source>
        <dbReference type="Proteomes" id="UP000074382"/>
    </source>
</evidence>